<evidence type="ECO:0000256" key="5">
    <source>
        <dbReference type="ARBA" id="ARBA00022833"/>
    </source>
</evidence>
<dbReference type="SMART" id="SM00355">
    <property type="entry name" value="ZnF_C2H2"/>
    <property type="match status" value="2"/>
</dbReference>
<dbReference type="SUPFAM" id="SSF57667">
    <property type="entry name" value="beta-beta-alpha zinc fingers"/>
    <property type="match status" value="1"/>
</dbReference>
<dbReference type="InterPro" id="IPR007219">
    <property type="entry name" value="XnlR_reg_dom"/>
</dbReference>
<keyword evidence="3" id="KW-0677">Repeat</keyword>
<evidence type="ECO:0000256" key="3">
    <source>
        <dbReference type="ARBA" id="ARBA00022737"/>
    </source>
</evidence>
<evidence type="ECO:0000256" key="4">
    <source>
        <dbReference type="ARBA" id="ARBA00022771"/>
    </source>
</evidence>
<feature type="region of interest" description="Disordered" evidence="8">
    <location>
        <begin position="305"/>
        <end position="328"/>
    </location>
</feature>
<dbReference type="FunFam" id="3.30.160.60:FF:000343">
    <property type="entry name" value="C2H2 transcription factor (AmdX)"/>
    <property type="match status" value="1"/>
</dbReference>
<accession>A0A179II76</accession>
<dbReference type="InterPro" id="IPR036236">
    <property type="entry name" value="Znf_C2H2_sf"/>
</dbReference>
<dbReference type="CDD" id="cd12148">
    <property type="entry name" value="fungal_TF_MHR"/>
    <property type="match status" value="1"/>
</dbReference>
<name>A0A179II76_CORDF</name>
<feature type="compositionally biased region" description="Low complexity" evidence="8">
    <location>
        <begin position="359"/>
        <end position="370"/>
    </location>
</feature>
<feature type="region of interest" description="Disordered" evidence="8">
    <location>
        <begin position="98"/>
        <end position="122"/>
    </location>
</feature>
<dbReference type="GO" id="GO:0008270">
    <property type="term" value="F:zinc ion binding"/>
    <property type="evidence" value="ECO:0007669"/>
    <property type="project" value="UniProtKB-KW"/>
</dbReference>
<proteinExistence type="predicted"/>
<sequence>ALNPPLSTPSPAVSLSLSLPLTLPHDSSTAQPTALLTAILEAPARNGDFLSITPCLVMVINDSGDRPSRSSTIMTSTSPTAAASAAAAAVKPAAHDSASTITVNPKPAPPTFPAPKTDKPRPHVCATCQRSFARLEHLKRHERSHTKEKPFECPECQRCFARRDLLLRHQQKLHQTTTPSARPRNRRESASGMRPRANTISHVDGSAMQMMASTNAPVARGTGGHNRHPSLAGLPLHSFDLGSMSLALSQRGMALSLSKLDTGTNAELDPALRTAPTVGPFGTEFDFENLLFGHGSTINPNALHYNDSPQSMNVDQQSPFSSSLNDLSSGQPFDEGLDWVAGFEHQMTFQNNENAIDGSSPSAISTTSQSGMSDVMVDGSNHPVPAGSSTMWQPSVMGPPQMTNPFAMDINGSVFPDLLNGAPVSPQPASQKINDPYLSTHHSQSAMHPSVVTGRNAQTISSSPSFHPGPDPTHPIAAGNLGASPVTTITDATRTAIVNILSKSQPFGRKPVLKTAPQTANNQSTEHQLPSTPDLQRYVTAYLTHLHPHLPFLHVPTLNFDMSKPGHDEEEGSTGGKGCLVLATAMIGALYERDLEVSKQIFELSKRMVFMFLQDRRKQEMSRQRSTPSLSGSQPSDDGSDTPVWLVQTMLLNVLYGHNVVDKIATDIASMHISSLVGLAQGAQLAKPVQLHLPNIEDVQLVNDDNFERKKECLQDHQWLEWSRMEGRKRTLYAVFLLSSVLVTAYNHAPALTNSEIMIDLPCDEEFWAADTSVDFFARGGVRGAAHNTPPFREALGELLHSSRRETSDMPMNYMSAAFDNIPNPSKPPGSKLNPSSFAMLMLIYALHNYIWETRQRHHNKVWTNEETERMHRHIEPALRAWQMAWASNPRHCVERPNPYGLGPLPADSIPLLDLAYVRLFVNLSRAKERFWERDWVGMAKEIARGSQVIENSADESMTESSSRAEPADDSMGNAIVSDSPGPQTQSIDFARFNGSGDDLNSAERVTSRREKHLRKASFFAADSLLMADRLGVSVADLWGGELPLQAALCAFDCLQVLAEWVATLQDRVGPYLGIVGHDDIAFGQMPAIMMLEEDDVRLLEKVKNIVDSIEAKAREKLAAAGIDPNFTLVEPGGYVPKLLRLFGIMLTNAGVWQVFQILAQCLESQALHARNRAQRSTTTSMTD</sequence>
<dbReference type="GO" id="GO:0000978">
    <property type="term" value="F:RNA polymerase II cis-regulatory region sequence-specific DNA binding"/>
    <property type="evidence" value="ECO:0007669"/>
    <property type="project" value="InterPro"/>
</dbReference>
<dbReference type="EMBL" id="LUKN01001075">
    <property type="protein sequence ID" value="OAR01582.1"/>
    <property type="molecule type" value="Genomic_DNA"/>
</dbReference>
<feature type="compositionally biased region" description="Polar residues" evidence="8">
    <location>
        <begin position="307"/>
        <end position="317"/>
    </location>
</feature>
<comment type="caution">
    <text evidence="10">The sequence shown here is derived from an EMBL/GenBank/DDBJ whole genome shotgun (WGS) entry which is preliminary data.</text>
</comment>
<dbReference type="Pfam" id="PF04082">
    <property type="entry name" value="Fungal_trans"/>
    <property type="match status" value="1"/>
</dbReference>
<feature type="domain" description="C2H2-type" evidence="9">
    <location>
        <begin position="123"/>
        <end position="150"/>
    </location>
</feature>
<protein>
    <recommendedName>
        <fullName evidence="9">C2H2-type domain-containing protein</fullName>
    </recommendedName>
</protein>
<dbReference type="Proteomes" id="UP000243081">
    <property type="component" value="Unassembled WGS sequence"/>
</dbReference>
<dbReference type="Pfam" id="PF00096">
    <property type="entry name" value="zf-C2H2"/>
    <property type="match status" value="2"/>
</dbReference>
<keyword evidence="6" id="KW-0539">Nucleus</keyword>
<dbReference type="Gene3D" id="3.30.160.60">
    <property type="entry name" value="Classic Zinc Finger"/>
    <property type="match status" value="2"/>
</dbReference>
<feature type="region of interest" description="Disordered" evidence="8">
    <location>
        <begin position="172"/>
        <end position="198"/>
    </location>
</feature>
<dbReference type="GO" id="GO:0006351">
    <property type="term" value="P:DNA-templated transcription"/>
    <property type="evidence" value="ECO:0007669"/>
    <property type="project" value="InterPro"/>
</dbReference>
<dbReference type="PANTHER" id="PTHR40626">
    <property type="entry name" value="MIP31509P"/>
    <property type="match status" value="1"/>
</dbReference>
<evidence type="ECO:0000256" key="8">
    <source>
        <dbReference type="SAM" id="MobiDB-lite"/>
    </source>
</evidence>
<dbReference type="PROSITE" id="PS50157">
    <property type="entry name" value="ZINC_FINGER_C2H2_2"/>
    <property type="match status" value="2"/>
</dbReference>
<evidence type="ECO:0000259" key="9">
    <source>
        <dbReference type="PROSITE" id="PS50157"/>
    </source>
</evidence>
<evidence type="ECO:0000313" key="11">
    <source>
        <dbReference type="Proteomes" id="UP000243081"/>
    </source>
</evidence>
<reference evidence="10 11" key="1">
    <citation type="submission" date="2016-03" db="EMBL/GenBank/DDBJ databases">
        <title>Fine-scale spatial genetic structure of a fungal parasite of coffee scale insects.</title>
        <authorList>
            <person name="Jackson D."/>
            <person name="Zemenick K.A."/>
            <person name="Malloure B."/>
            <person name="Quandt C.A."/>
            <person name="James T.Y."/>
        </authorList>
    </citation>
    <scope>NUCLEOTIDE SEQUENCE [LARGE SCALE GENOMIC DNA]</scope>
    <source>
        <strain evidence="10 11">UM487</strain>
    </source>
</reference>
<evidence type="ECO:0000313" key="10">
    <source>
        <dbReference type="EMBL" id="OAR01582.1"/>
    </source>
</evidence>
<feature type="domain" description="C2H2-type" evidence="9">
    <location>
        <begin position="151"/>
        <end position="179"/>
    </location>
</feature>
<dbReference type="GO" id="GO:0005634">
    <property type="term" value="C:nucleus"/>
    <property type="evidence" value="ECO:0007669"/>
    <property type="project" value="UniProtKB-SubCell"/>
</dbReference>
<dbReference type="OrthoDB" id="6077919at2759"/>
<dbReference type="InterPro" id="IPR051059">
    <property type="entry name" value="VerF-like"/>
</dbReference>
<feature type="compositionally biased region" description="Low complexity" evidence="8">
    <location>
        <begin position="318"/>
        <end position="328"/>
    </location>
</feature>
<evidence type="ECO:0000256" key="6">
    <source>
        <dbReference type="ARBA" id="ARBA00023242"/>
    </source>
</evidence>
<dbReference type="OMA" id="GHSQSMF"/>
<comment type="subcellular location">
    <subcellularLocation>
        <location evidence="1">Nucleus</location>
    </subcellularLocation>
</comment>
<dbReference type="GO" id="GO:0000785">
    <property type="term" value="C:chromatin"/>
    <property type="evidence" value="ECO:0007669"/>
    <property type="project" value="TreeGrafter"/>
</dbReference>
<organism evidence="10 11">
    <name type="scientific">Cordyceps confragosa</name>
    <name type="common">Lecanicillium lecanii</name>
    <dbReference type="NCBI Taxonomy" id="2714763"/>
    <lineage>
        <taxon>Eukaryota</taxon>
        <taxon>Fungi</taxon>
        <taxon>Dikarya</taxon>
        <taxon>Ascomycota</taxon>
        <taxon>Pezizomycotina</taxon>
        <taxon>Sordariomycetes</taxon>
        <taxon>Hypocreomycetidae</taxon>
        <taxon>Hypocreales</taxon>
        <taxon>Cordycipitaceae</taxon>
        <taxon>Akanthomyces</taxon>
    </lineage>
</organism>
<feature type="non-terminal residue" evidence="10">
    <location>
        <position position="1"/>
    </location>
</feature>
<dbReference type="PROSITE" id="PS00028">
    <property type="entry name" value="ZINC_FINGER_C2H2_1"/>
    <property type="match status" value="2"/>
</dbReference>
<dbReference type="PANTHER" id="PTHR40626:SF13">
    <property type="entry name" value="RESPIRATION FACTOR 2-RELATED"/>
    <property type="match status" value="1"/>
</dbReference>
<feature type="non-terminal residue" evidence="10">
    <location>
        <position position="1184"/>
    </location>
</feature>
<keyword evidence="4 7" id="KW-0863">Zinc-finger</keyword>
<feature type="compositionally biased region" description="Polar residues" evidence="8">
    <location>
        <begin position="624"/>
        <end position="637"/>
    </location>
</feature>
<evidence type="ECO:0000256" key="2">
    <source>
        <dbReference type="ARBA" id="ARBA00022723"/>
    </source>
</evidence>
<dbReference type="GO" id="GO:0000981">
    <property type="term" value="F:DNA-binding transcription factor activity, RNA polymerase II-specific"/>
    <property type="evidence" value="ECO:0007669"/>
    <property type="project" value="InterPro"/>
</dbReference>
<keyword evidence="2" id="KW-0479">Metal-binding</keyword>
<keyword evidence="11" id="KW-1185">Reference proteome</keyword>
<evidence type="ECO:0000256" key="7">
    <source>
        <dbReference type="PROSITE-ProRule" id="PRU00042"/>
    </source>
</evidence>
<dbReference type="InterPro" id="IPR013087">
    <property type="entry name" value="Znf_C2H2_type"/>
</dbReference>
<gene>
    <name evidence="10" type="ORF">LLEC1_00868</name>
</gene>
<feature type="region of interest" description="Disordered" evidence="8">
    <location>
        <begin position="621"/>
        <end position="640"/>
    </location>
</feature>
<keyword evidence="5" id="KW-0862">Zinc</keyword>
<feature type="region of interest" description="Disordered" evidence="8">
    <location>
        <begin position="950"/>
        <end position="983"/>
    </location>
</feature>
<evidence type="ECO:0000256" key="1">
    <source>
        <dbReference type="ARBA" id="ARBA00004123"/>
    </source>
</evidence>
<feature type="region of interest" description="Disordered" evidence="8">
    <location>
        <begin position="353"/>
        <end position="372"/>
    </location>
</feature>
<dbReference type="FunFam" id="3.30.160.60:FF:000576">
    <property type="entry name" value="C2H2 transcription factor (AmdX)"/>
    <property type="match status" value="1"/>
</dbReference>
<dbReference type="AlphaFoldDB" id="A0A179II76"/>